<feature type="region of interest" description="Disordered" evidence="1">
    <location>
        <begin position="220"/>
        <end position="304"/>
    </location>
</feature>
<evidence type="ECO:0000313" key="3">
    <source>
        <dbReference type="Proteomes" id="UP000243723"/>
    </source>
</evidence>
<dbReference type="OrthoDB" id="4505928at2759"/>
<proteinExistence type="predicted"/>
<accession>A0A2P8AFJ1</accession>
<feature type="compositionally biased region" description="Polar residues" evidence="1">
    <location>
        <begin position="240"/>
        <end position="293"/>
    </location>
</feature>
<protein>
    <submittedName>
        <fullName evidence="2">Uncharacterized protein</fullName>
    </submittedName>
</protein>
<sequence length="304" mass="33493">MGAEASVEIQMAARKVLEENRRLRRIIEDYGLVVEDNADKPEEKLEGLLNRKRKVDDFAEGGPSVEPLGRFSKLSGEEASTSRAVPGVGPRGSASRAESVASGADIRPRQQLSLITPKSERGLHPTRQDSWNSEESLGQSPQPQMSVADRSATSPIPMQWSTQRQEDWTSGITGMHQNAAELAAAAGFPVSDPGMDYLLADPDTLLEQMYGIPRGSQYATMQPATVQPSSNPDPGLYWSPQHQRQQLTPVGTPQQQPSQIGTPLYQTQSGTPQNQRYMQPNLPDQQHQQNQMFPPSHGYRYHPG</sequence>
<comment type="caution">
    <text evidence="2">The sequence shown here is derived from an EMBL/GenBank/DDBJ whole genome shotgun (WGS) entry which is preliminary data.</text>
</comment>
<evidence type="ECO:0000256" key="1">
    <source>
        <dbReference type="SAM" id="MobiDB-lite"/>
    </source>
</evidence>
<feature type="region of interest" description="Disordered" evidence="1">
    <location>
        <begin position="55"/>
        <end position="165"/>
    </location>
</feature>
<dbReference type="AlphaFoldDB" id="A0A2P8AFJ1"/>
<dbReference type="EMBL" id="NHZQ01000010">
    <property type="protein sequence ID" value="PSK59230.1"/>
    <property type="molecule type" value="Genomic_DNA"/>
</dbReference>
<feature type="compositionally biased region" description="Basic and acidic residues" evidence="1">
    <location>
        <begin position="118"/>
        <end position="127"/>
    </location>
</feature>
<keyword evidence="3" id="KW-1185">Reference proteome</keyword>
<organism evidence="2 3">
    <name type="scientific">Elsinoe australis</name>
    <dbReference type="NCBI Taxonomy" id="40998"/>
    <lineage>
        <taxon>Eukaryota</taxon>
        <taxon>Fungi</taxon>
        <taxon>Dikarya</taxon>
        <taxon>Ascomycota</taxon>
        <taxon>Pezizomycotina</taxon>
        <taxon>Dothideomycetes</taxon>
        <taxon>Dothideomycetidae</taxon>
        <taxon>Myriangiales</taxon>
        <taxon>Elsinoaceae</taxon>
        <taxon>Elsinoe</taxon>
    </lineage>
</organism>
<evidence type="ECO:0000313" key="2">
    <source>
        <dbReference type="EMBL" id="PSK59230.1"/>
    </source>
</evidence>
<feature type="compositionally biased region" description="Polar residues" evidence="1">
    <location>
        <begin position="128"/>
        <end position="165"/>
    </location>
</feature>
<gene>
    <name evidence="2" type="ORF">B9Z65_3554</name>
</gene>
<reference evidence="2 3" key="1">
    <citation type="submission" date="2017-05" db="EMBL/GenBank/DDBJ databases">
        <title>Draft genome sequence of Elsinoe australis.</title>
        <authorList>
            <person name="Cheng Q."/>
        </authorList>
    </citation>
    <scope>NUCLEOTIDE SEQUENCE [LARGE SCALE GENOMIC DNA]</scope>
    <source>
        <strain evidence="2 3">NL1</strain>
    </source>
</reference>
<dbReference type="Proteomes" id="UP000243723">
    <property type="component" value="Unassembled WGS sequence"/>
</dbReference>
<name>A0A2P8AFJ1_9PEZI</name>
<feature type="compositionally biased region" description="Polar residues" evidence="1">
    <location>
        <begin position="220"/>
        <end position="232"/>
    </location>
</feature>